<evidence type="ECO:0000313" key="2">
    <source>
        <dbReference type="EMBL" id="ADZ85630.1"/>
    </source>
</evidence>
<dbReference type="InterPro" id="IPR016181">
    <property type="entry name" value="Acyl_CoA_acyltransferase"/>
</dbReference>
<sequence>MDIVLRLEEAKDYEVVENLTREAFWDVYKPGCDEHLILRQLRESEGFVKELDYLAIDGDKIVGNIAYTKVTVENNSADNKVLCMGPIGVLPEYKGKGIGSMLMRHTIELARKMGFKGIVLYGDPKFYHHFGFVNAEQYGLQTSWGTNFEEFMALELSEGSLSGMSGKCFEDKAFVVNEIALTEFEKNFPTKESHFEERPPKHK</sequence>
<proteinExistence type="predicted"/>
<dbReference type="RefSeq" id="WP_013658903.1">
    <property type="nucleotide sequence ID" value="NC_015275.1"/>
</dbReference>
<dbReference type="GO" id="GO:0016747">
    <property type="term" value="F:acyltransferase activity, transferring groups other than amino-acyl groups"/>
    <property type="evidence" value="ECO:0007669"/>
    <property type="project" value="InterPro"/>
</dbReference>
<evidence type="ECO:0000259" key="1">
    <source>
        <dbReference type="PROSITE" id="PS51186"/>
    </source>
</evidence>
<dbReference type="SUPFAM" id="SSF55729">
    <property type="entry name" value="Acyl-CoA N-acyltransferases (Nat)"/>
    <property type="match status" value="1"/>
</dbReference>
<dbReference type="AlphaFoldDB" id="F2JKB5"/>
<dbReference type="eggNOG" id="COG3153">
    <property type="taxonomic scope" value="Bacteria"/>
</dbReference>
<evidence type="ECO:0000313" key="3">
    <source>
        <dbReference type="Proteomes" id="UP000008467"/>
    </source>
</evidence>
<feature type="domain" description="N-acetyltransferase" evidence="1">
    <location>
        <begin position="3"/>
        <end position="155"/>
    </location>
</feature>
<gene>
    <name evidence="2" type="ordered locus">Clole_3952</name>
</gene>
<dbReference type="PANTHER" id="PTHR43617:SF38">
    <property type="entry name" value="N-ACETYLTRANSFERASE DOMAIN-CONTAINING PROTEIN"/>
    <property type="match status" value="1"/>
</dbReference>
<keyword evidence="3" id="KW-1185">Reference proteome</keyword>
<dbReference type="Pfam" id="PF00583">
    <property type="entry name" value="Acetyltransf_1"/>
    <property type="match status" value="1"/>
</dbReference>
<dbReference type="EMBL" id="CP002582">
    <property type="protein sequence ID" value="ADZ85630.1"/>
    <property type="molecule type" value="Genomic_DNA"/>
</dbReference>
<dbReference type="InterPro" id="IPR000182">
    <property type="entry name" value="GNAT_dom"/>
</dbReference>
<dbReference type="HOGENOM" id="CLU_081840_1_1_9"/>
<dbReference type="PROSITE" id="PS51186">
    <property type="entry name" value="GNAT"/>
    <property type="match status" value="1"/>
</dbReference>
<dbReference type="PANTHER" id="PTHR43617">
    <property type="entry name" value="L-AMINO ACID N-ACETYLTRANSFERASE"/>
    <property type="match status" value="1"/>
</dbReference>
<protein>
    <submittedName>
        <fullName evidence="2">GCN5-related N-acetyltransferase</fullName>
    </submittedName>
</protein>
<dbReference type="CDD" id="cd04301">
    <property type="entry name" value="NAT_SF"/>
    <property type="match status" value="1"/>
</dbReference>
<name>F2JKB5_CELLD</name>
<dbReference type="KEGG" id="cle:Clole_3952"/>
<dbReference type="Gene3D" id="3.40.630.30">
    <property type="match status" value="1"/>
</dbReference>
<organism evidence="2 3">
    <name type="scientific">Cellulosilyticum lentocellum (strain ATCC 49066 / DSM 5427 / NCIMB 11756 / RHM5)</name>
    <name type="common">Clostridium lentocellum</name>
    <dbReference type="NCBI Taxonomy" id="642492"/>
    <lineage>
        <taxon>Bacteria</taxon>
        <taxon>Bacillati</taxon>
        <taxon>Bacillota</taxon>
        <taxon>Clostridia</taxon>
        <taxon>Lachnospirales</taxon>
        <taxon>Cellulosilyticaceae</taxon>
        <taxon>Cellulosilyticum</taxon>
    </lineage>
</organism>
<dbReference type="Proteomes" id="UP000008467">
    <property type="component" value="Chromosome"/>
</dbReference>
<dbReference type="InterPro" id="IPR050276">
    <property type="entry name" value="MshD_Acetyltransferase"/>
</dbReference>
<accession>F2JKB5</accession>
<reference evidence="2 3" key="1">
    <citation type="journal article" date="2011" name="J. Bacteriol.">
        <title>Complete genome sequence of the cellulose-degrading bacterium Cellulosilyticum lentocellum.</title>
        <authorList>
            <consortium name="US DOE Joint Genome Institute"/>
            <person name="Miller D.A."/>
            <person name="Suen G."/>
            <person name="Bruce D."/>
            <person name="Copeland A."/>
            <person name="Cheng J.F."/>
            <person name="Detter C."/>
            <person name="Goodwin L.A."/>
            <person name="Han C.S."/>
            <person name="Hauser L.J."/>
            <person name="Land M.L."/>
            <person name="Lapidus A."/>
            <person name="Lucas S."/>
            <person name="Meincke L."/>
            <person name="Pitluck S."/>
            <person name="Tapia R."/>
            <person name="Teshima H."/>
            <person name="Woyke T."/>
            <person name="Fox B.G."/>
            <person name="Angert E.R."/>
            <person name="Currie C.R."/>
        </authorList>
    </citation>
    <scope>NUCLEOTIDE SEQUENCE [LARGE SCALE GENOMIC DNA]</scope>
    <source>
        <strain evidence="3">ATCC 49066 / DSM 5427 / NCIMB 11756 / RHM5</strain>
    </source>
</reference>
<keyword evidence="2" id="KW-0808">Transferase</keyword>